<dbReference type="PANTHER" id="PTHR47163:SF2">
    <property type="entry name" value="SI:DKEY-17M8.2"/>
    <property type="match status" value="1"/>
</dbReference>
<dbReference type="Proteomes" id="UP000279959">
    <property type="component" value="Chromosome"/>
</dbReference>
<accession>A0A494WBY9</accession>
<name>A0A494WBY9_9SPHN</name>
<protein>
    <recommendedName>
        <fullName evidence="1">ISXO2-like transposase domain-containing protein</fullName>
    </recommendedName>
</protein>
<dbReference type="InterPro" id="IPR024442">
    <property type="entry name" value="Transposase_Zn_ribbon"/>
</dbReference>
<dbReference type="Pfam" id="PF12760">
    <property type="entry name" value="Zn_ribbon_IS1595"/>
    <property type="match status" value="1"/>
</dbReference>
<dbReference type="AlphaFoldDB" id="A0A494WBY9"/>
<evidence type="ECO:0000259" key="1">
    <source>
        <dbReference type="SMART" id="SM01126"/>
    </source>
</evidence>
<organism evidence="2 3">
    <name type="scientific">Sphingobium amiense</name>
    <dbReference type="NCBI Taxonomy" id="135719"/>
    <lineage>
        <taxon>Bacteria</taxon>
        <taxon>Pseudomonadati</taxon>
        <taxon>Pseudomonadota</taxon>
        <taxon>Alphaproteobacteria</taxon>
        <taxon>Sphingomonadales</taxon>
        <taxon>Sphingomonadaceae</taxon>
        <taxon>Sphingobium</taxon>
    </lineage>
</organism>
<dbReference type="RefSeq" id="WP_066700135.1">
    <property type="nucleotide sequence ID" value="NZ_AP018664.1"/>
</dbReference>
<dbReference type="EMBL" id="AP018664">
    <property type="protein sequence ID" value="BBD98072.1"/>
    <property type="molecule type" value="Genomic_DNA"/>
</dbReference>
<feature type="domain" description="ISXO2-like transposase" evidence="1">
    <location>
        <begin position="127"/>
        <end position="275"/>
    </location>
</feature>
<proteinExistence type="predicted"/>
<gene>
    <name evidence="2" type="ORF">SAMIE_1015730</name>
</gene>
<dbReference type="KEGG" id="sami:SAMIE_1015730"/>
<sequence>MSKSTISTFELFQMFPDQESARTYFEAKRWPDGATCPACGEVDRIGTRKGGFYRCNTCLLDFTIRTGTIFERSKVPLHKWLYAMYLLVTARKGISSVQLHAQIGVTQKTAWFMLQRLREACGNDPTELAGIVEIDEAYIGGKEAAKHESKRLNLGRGGVGKTAVIAGRARESGRVKAEVRASVTGRNAVGFAHRHVQVGSTIHTDESGIYSRVGGLLYRHETINHGLGEYVRGNVTTNGIESVFALLKRGLHGVYHHASPKHLHRYVGEFAFRLGDGDVKNHTLARLDKLFAAAIGQRLTYKELIA</sequence>
<dbReference type="PANTHER" id="PTHR47163">
    <property type="entry name" value="DDE_TNP_IS1595 DOMAIN-CONTAINING PROTEIN"/>
    <property type="match status" value="1"/>
</dbReference>
<dbReference type="Pfam" id="PF12762">
    <property type="entry name" value="DDE_Tnp_IS1595"/>
    <property type="match status" value="1"/>
</dbReference>
<reference evidence="2 3" key="1">
    <citation type="submission" date="2018-05" db="EMBL/GenBank/DDBJ databases">
        <title>Complete Genome Sequence of the Nonylphenol-Degrading Bacterium Sphingobium amiense DSM 16289T.</title>
        <authorList>
            <person name="Ootsuka M."/>
            <person name="Nishizawa T."/>
            <person name="Ohta H."/>
        </authorList>
    </citation>
    <scope>NUCLEOTIDE SEQUENCE [LARGE SCALE GENOMIC DNA]</scope>
    <source>
        <strain evidence="2 3">DSM 16289</strain>
    </source>
</reference>
<dbReference type="SMART" id="SM01126">
    <property type="entry name" value="DDE_Tnp_IS1595"/>
    <property type="match status" value="1"/>
</dbReference>
<dbReference type="InterPro" id="IPR024445">
    <property type="entry name" value="Tnp_ISXO2-like"/>
</dbReference>
<evidence type="ECO:0000313" key="2">
    <source>
        <dbReference type="EMBL" id="BBD98072.1"/>
    </source>
</evidence>
<dbReference type="NCBIfam" id="NF033547">
    <property type="entry name" value="transpos_IS1595"/>
    <property type="match status" value="1"/>
</dbReference>
<evidence type="ECO:0000313" key="3">
    <source>
        <dbReference type="Proteomes" id="UP000279959"/>
    </source>
</evidence>
<dbReference type="InterPro" id="IPR053164">
    <property type="entry name" value="IS1016-like_transposase"/>
</dbReference>
<keyword evidence="3" id="KW-1185">Reference proteome</keyword>